<dbReference type="Proteomes" id="UP000827549">
    <property type="component" value="Chromosome 7"/>
</dbReference>
<accession>A0AAF0YFB4</accession>
<dbReference type="RefSeq" id="XP_062631816.1">
    <property type="nucleotide sequence ID" value="XM_062775832.1"/>
</dbReference>
<feature type="transmembrane region" description="Helical" evidence="2">
    <location>
        <begin position="129"/>
        <end position="148"/>
    </location>
</feature>
<keyword evidence="2" id="KW-1133">Transmembrane helix</keyword>
<feature type="compositionally biased region" description="Polar residues" evidence="1">
    <location>
        <begin position="402"/>
        <end position="415"/>
    </location>
</feature>
<keyword evidence="2" id="KW-0472">Membrane</keyword>
<evidence type="ECO:0000256" key="2">
    <source>
        <dbReference type="SAM" id="Phobius"/>
    </source>
</evidence>
<feature type="transmembrane region" description="Helical" evidence="2">
    <location>
        <begin position="179"/>
        <end position="202"/>
    </location>
</feature>
<feature type="compositionally biased region" description="Basic and acidic residues" evidence="1">
    <location>
        <begin position="690"/>
        <end position="701"/>
    </location>
</feature>
<reference evidence="3" key="1">
    <citation type="submission" date="2023-10" db="EMBL/GenBank/DDBJ databases">
        <authorList>
            <person name="Noh H."/>
        </authorList>
    </citation>
    <scope>NUCLEOTIDE SEQUENCE</scope>
    <source>
        <strain evidence="3">DUCC4014</strain>
    </source>
</reference>
<dbReference type="GeneID" id="87812439"/>
<dbReference type="EMBL" id="CP086720">
    <property type="protein sequence ID" value="WOO85790.1"/>
    <property type="molecule type" value="Genomic_DNA"/>
</dbReference>
<evidence type="ECO:0000313" key="3">
    <source>
        <dbReference type="EMBL" id="WOO85790.1"/>
    </source>
</evidence>
<keyword evidence="2" id="KW-0812">Transmembrane</keyword>
<protein>
    <submittedName>
        <fullName evidence="3">Uncharacterized protein</fullName>
    </submittedName>
</protein>
<feature type="compositionally biased region" description="Basic and acidic residues" evidence="1">
    <location>
        <begin position="441"/>
        <end position="456"/>
    </location>
</feature>
<sequence>MSFVLTEAHIRFNQRMSSVAAGVSIVCCLAVLCLAAWAWTVPRARGCLDRISFRLLLWSLGFELIYDTVYITVCLWTSVAGTNSACSAGIYFMMATMGVVNYLCTFIAINLAVTIVFGLNPIMLKLERWYVGISIFMGMFVPIIPAGLGHFGKDPLLGVCWIQASNDQARMRNFVLDLYLWQLLSCAIASVAVIATLVTLFMQGRATSRALFGGDSINIDLSETSNASEPSKTHRVGLVARLFRRKRHSHHHERTFGHLEDRFIRIAIRISGYPITLIIVNGIISVADLYISKVGGVHSRSVYGLYVLYYFLYGGRGIFFVFVSVFIDPCLMRGLRAAWEVKRSARKSIPSDVEKNGKEDFPSSDAPGIHTPYATMQDPSTAQQHTLDLIGLKMSPHGGPSSMGQESVTATSSQLPGGRPRANSDGSMDVLQALFLSGPPEEEHQTWRTTEWHAGDVGDPGTVSYGGESRRGSRRLSAPIKRFLRRASKVSSNQTDAPSSEAGEKATEEGSSVGGKTPKPTSPQSVTVPLPSSTAAPVFTQSFTPAAPQFTINFAGVPADAMPDWLNDEADDVVAPDALEAAAAVSELERVVAPLEHHVAIPTGSPLAALARIDDASRKLARVEERVGSRTPSTASGTPHLSRAASRNEPPPTERKSASLGSRRASLRLGPGYLRRDSFGNGPNSPLGGTHEERRQRRERAREIAEKLYEEIEAQL</sequence>
<feature type="transmembrane region" description="Helical" evidence="2">
    <location>
        <begin position="20"/>
        <end position="41"/>
    </location>
</feature>
<proteinExistence type="predicted"/>
<feature type="region of interest" description="Disordered" evidence="1">
    <location>
        <begin position="440"/>
        <end position="529"/>
    </location>
</feature>
<feature type="transmembrane region" description="Helical" evidence="2">
    <location>
        <begin position="53"/>
        <end position="78"/>
    </location>
</feature>
<feature type="region of interest" description="Disordered" evidence="1">
    <location>
        <begin position="393"/>
        <end position="426"/>
    </location>
</feature>
<evidence type="ECO:0000313" key="4">
    <source>
        <dbReference type="Proteomes" id="UP000827549"/>
    </source>
</evidence>
<feature type="compositionally biased region" description="Polar residues" evidence="1">
    <location>
        <begin position="489"/>
        <end position="498"/>
    </location>
</feature>
<evidence type="ECO:0000256" key="1">
    <source>
        <dbReference type="SAM" id="MobiDB-lite"/>
    </source>
</evidence>
<feature type="compositionally biased region" description="Polar residues" evidence="1">
    <location>
        <begin position="630"/>
        <end position="639"/>
    </location>
</feature>
<keyword evidence="4" id="KW-1185">Reference proteome</keyword>
<feature type="region of interest" description="Disordered" evidence="1">
    <location>
        <begin position="622"/>
        <end position="701"/>
    </location>
</feature>
<dbReference type="AlphaFoldDB" id="A0AAF0YFB4"/>
<organism evidence="3 4">
    <name type="scientific">Vanrija pseudolonga</name>
    <dbReference type="NCBI Taxonomy" id="143232"/>
    <lineage>
        <taxon>Eukaryota</taxon>
        <taxon>Fungi</taxon>
        <taxon>Dikarya</taxon>
        <taxon>Basidiomycota</taxon>
        <taxon>Agaricomycotina</taxon>
        <taxon>Tremellomycetes</taxon>
        <taxon>Trichosporonales</taxon>
        <taxon>Trichosporonaceae</taxon>
        <taxon>Vanrija</taxon>
    </lineage>
</organism>
<gene>
    <name evidence="3" type="ORF">LOC62_07G009276</name>
</gene>
<name>A0AAF0YFB4_9TREE</name>
<feature type="transmembrane region" description="Helical" evidence="2">
    <location>
        <begin position="303"/>
        <end position="327"/>
    </location>
</feature>
<feature type="transmembrane region" description="Helical" evidence="2">
    <location>
        <begin position="90"/>
        <end position="117"/>
    </location>
</feature>
<feature type="transmembrane region" description="Helical" evidence="2">
    <location>
        <begin position="272"/>
        <end position="291"/>
    </location>
</feature>
<feature type="compositionally biased region" description="Low complexity" evidence="1">
    <location>
        <begin position="658"/>
        <end position="670"/>
    </location>
</feature>